<dbReference type="OrthoDB" id="100006at2759"/>
<feature type="transmembrane region" description="Helical" evidence="6">
    <location>
        <begin position="186"/>
        <end position="210"/>
    </location>
</feature>
<evidence type="ECO:0000256" key="3">
    <source>
        <dbReference type="ARBA" id="ARBA00022989"/>
    </source>
</evidence>
<dbReference type="CDD" id="cd00637">
    <property type="entry name" value="7tm_classA_rhodopsin-like"/>
    <property type="match status" value="1"/>
</dbReference>
<feature type="compositionally biased region" description="Basic and acidic residues" evidence="5">
    <location>
        <begin position="325"/>
        <end position="334"/>
    </location>
</feature>
<feature type="compositionally biased region" description="Acidic residues" evidence="5">
    <location>
        <begin position="423"/>
        <end position="433"/>
    </location>
</feature>
<sequence length="433" mass="47724">MSSELCTGFSFDERLGMYLVLQSSCLSAAAVLILLGYAFARWLKRRGKKDVYNDASGSSLFRNLMIADLIQAAGSLPIARWMRDGHITAGPTCTAQAVLKQIGINGVALSSLFIGLHTFSVLILGWRLHRHASKIGVLVVWVFTALVVGIPNAVHRNKVYYGFDSGDYWCWITDDFKAARIMSEYVWVWSAAFIMAILYGIMVLHLMGFIKIEDDGWHWGGRSRVRPDLTTEDDDVEIERNMAKNLIFYPVVYIICIFPNSLSRWLQFSGTSVPFQFTLFANSLFAFSGLFNVILFFSTRKDFAVGASPGSAVVTALPPGNSADDLPHTPHAKDGSALSSSYDPYAGGELVELNMRHQHGRENSYHLTSGGQNGQGITGNVLHQSPPTRLMSLGQSTAAHTEGTTGLIVTTPQRGQRASYRSDDDEDYGMLPN</sequence>
<comment type="subcellular location">
    <subcellularLocation>
        <location evidence="1">Membrane</location>
        <topology evidence="1">Multi-pass membrane protein</topology>
    </subcellularLocation>
</comment>
<feature type="region of interest" description="Disordered" evidence="5">
    <location>
        <begin position="363"/>
        <end position="433"/>
    </location>
</feature>
<keyword evidence="8" id="KW-1185">Reference proteome</keyword>
<feature type="transmembrane region" description="Helical" evidence="6">
    <location>
        <begin position="15"/>
        <end position="39"/>
    </location>
</feature>
<feature type="compositionally biased region" description="Polar residues" evidence="5">
    <location>
        <begin position="381"/>
        <end position="416"/>
    </location>
</feature>
<evidence type="ECO:0000256" key="1">
    <source>
        <dbReference type="ARBA" id="ARBA00004141"/>
    </source>
</evidence>
<evidence type="ECO:0000256" key="4">
    <source>
        <dbReference type="ARBA" id="ARBA00023136"/>
    </source>
</evidence>
<dbReference type="Proteomes" id="UP000298030">
    <property type="component" value="Unassembled WGS sequence"/>
</dbReference>
<dbReference type="Gene3D" id="1.20.1070.10">
    <property type="entry name" value="Rhodopsin 7-helix transmembrane proteins"/>
    <property type="match status" value="1"/>
</dbReference>
<feature type="transmembrane region" description="Helical" evidence="6">
    <location>
        <begin position="246"/>
        <end position="263"/>
    </location>
</feature>
<feature type="transmembrane region" description="Helical" evidence="6">
    <location>
        <begin position="60"/>
        <end position="82"/>
    </location>
</feature>
<reference evidence="7 8" key="1">
    <citation type="journal article" date="2019" name="Nat. Ecol. Evol.">
        <title>Megaphylogeny resolves global patterns of mushroom evolution.</title>
        <authorList>
            <person name="Varga T."/>
            <person name="Krizsan K."/>
            <person name="Foldi C."/>
            <person name="Dima B."/>
            <person name="Sanchez-Garcia M."/>
            <person name="Sanchez-Ramirez S."/>
            <person name="Szollosi G.J."/>
            <person name="Szarkandi J.G."/>
            <person name="Papp V."/>
            <person name="Albert L."/>
            <person name="Andreopoulos W."/>
            <person name="Angelini C."/>
            <person name="Antonin V."/>
            <person name="Barry K.W."/>
            <person name="Bougher N.L."/>
            <person name="Buchanan P."/>
            <person name="Buyck B."/>
            <person name="Bense V."/>
            <person name="Catcheside P."/>
            <person name="Chovatia M."/>
            <person name="Cooper J."/>
            <person name="Damon W."/>
            <person name="Desjardin D."/>
            <person name="Finy P."/>
            <person name="Geml J."/>
            <person name="Haridas S."/>
            <person name="Hughes K."/>
            <person name="Justo A."/>
            <person name="Karasinski D."/>
            <person name="Kautmanova I."/>
            <person name="Kiss B."/>
            <person name="Kocsube S."/>
            <person name="Kotiranta H."/>
            <person name="LaButti K.M."/>
            <person name="Lechner B.E."/>
            <person name="Liimatainen K."/>
            <person name="Lipzen A."/>
            <person name="Lukacs Z."/>
            <person name="Mihaltcheva S."/>
            <person name="Morgado L.N."/>
            <person name="Niskanen T."/>
            <person name="Noordeloos M.E."/>
            <person name="Ohm R.A."/>
            <person name="Ortiz-Santana B."/>
            <person name="Ovrebo C."/>
            <person name="Racz N."/>
            <person name="Riley R."/>
            <person name="Savchenko A."/>
            <person name="Shiryaev A."/>
            <person name="Soop K."/>
            <person name="Spirin V."/>
            <person name="Szebenyi C."/>
            <person name="Tomsovsky M."/>
            <person name="Tulloss R.E."/>
            <person name="Uehling J."/>
            <person name="Grigoriev I.V."/>
            <person name="Vagvolgyi C."/>
            <person name="Papp T."/>
            <person name="Martin F.M."/>
            <person name="Miettinen O."/>
            <person name="Hibbett D.S."/>
            <person name="Nagy L.G."/>
        </authorList>
    </citation>
    <scope>NUCLEOTIDE SEQUENCE [LARGE SCALE GENOMIC DNA]</scope>
    <source>
        <strain evidence="7 8">FP101781</strain>
    </source>
</reference>
<dbReference type="SUPFAM" id="SSF81321">
    <property type="entry name" value="Family A G protein-coupled receptor-like"/>
    <property type="match status" value="1"/>
</dbReference>
<feature type="transmembrane region" description="Helical" evidence="6">
    <location>
        <begin position="102"/>
        <end position="123"/>
    </location>
</feature>
<evidence type="ECO:0000256" key="2">
    <source>
        <dbReference type="ARBA" id="ARBA00022692"/>
    </source>
</evidence>
<dbReference type="EMBL" id="QPFP01000004">
    <property type="protein sequence ID" value="TEB37198.1"/>
    <property type="molecule type" value="Genomic_DNA"/>
</dbReference>
<gene>
    <name evidence="7" type="ORF">FA13DRAFT_1726289</name>
</gene>
<dbReference type="PANTHER" id="PTHR23112:SF37">
    <property type="entry name" value="G PROTEIN-COUPLED RECEPTOR GPR1"/>
    <property type="match status" value="1"/>
</dbReference>
<dbReference type="GO" id="GO:0005886">
    <property type="term" value="C:plasma membrane"/>
    <property type="evidence" value="ECO:0007669"/>
    <property type="project" value="TreeGrafter"/>
</dbReference>
<evidence type="ECO:0000256" key="6">
    <source>
        <dbReference type="SAM" id="Phobius"/>
    </source>
</evidence>
<feature type="transmembrane region" description="Helical" evidence="6">
    <location>
        <begin position="135"/>
        <end position="154"/>
    </location>
</feature>
<feature type="region of interest" description="Disordered" evidence="5">
    <location>
        <begin position="316"/>
        <end position="338"/>
    </location>
</feature>
<comment type="caution">
    <text evidence="7">The sequence shown here is derived from an EMBL/GenBank/DDBJ whole genome shotgun (WGS) entry which is preliminary data.</text>
</comment>
<organism evidence="7 8">
    <name type="scientific">Coprinellus micaceus</name>
    <name type="common">Glistening ink-cap mushroom</name>
    <name type="synonym">Coprinus micaceus</name>
    <dbReference type="NCBI Taxonomy" id="71717"/>
    <lineage>
        <taxon>Eukaryota</taxon>
        <taxon>Fungi</taxon>
        <taxon>Dikarya</taxon>
        <taxon>Basidiomycota</taxon>
        <taxon>Agaricomycotina</taxon>
        <taxon>Agaricomycetes</taxon>
        <taxon>Agaricomycetidae</taxon>
        <taxon>Agaricales</taxon>
        <taxon>Agaricineae</taxon>
        <taxon>Psathyrellaceae</taxon>
        <taxon>Coprinellus</taxon>
    </lineage>
</organism>
<keyword evidence="2 6" id="KW-0812">Transmembrane</keyword>
<evidence type="ECO:0000313" key="8">
    <source>
        <dbReference type="Proteomes" id="UP000298030"/>
    </source>
</evidence>
<keyword evidence="3 6" id="KW-1133">Transmembrane helix</keyword>
<dbReference type="GO" id="GO:0004930">
    <property type="term" value="F:G protein-coupled receptor activity"/>
    <property type="evidence" value="ECO:0007669"/>
    <property type="project" value="TreeGrafter"/>
</dbReference>
<feature type="transmembrane region" description="Helical" evidence="6">
    <location>
        <begin position="275"/>
        <end position="297"/>
    </location>
</feature>
<dbReference type="STRING" id="71717.A0A4Y7TTI8"/>
<dbReference type="AlphaFoldDB" id="A0A4Y7TTI8"/>
<evidence type="ECO:0000313" key="7">
    <source>
        <dbReference type="EMBL" id="TEB37198.1"/>
    </source>
</evidence>
<evidence type="ECO:0000256" key="5">
    <source>
        <dbReference type="SAM" id="MobiDB-lite"/>
    </source>
</evidence>
<protein>
    <submittedName>
        <fullName evidence="7">Uncharacterized protein</fullName>
    </submittedName>
</protein>
<accession>A0A4Y7TTI8</accession>
<proteinExistence type="predicted"/>
<name>A0A4Y7TTI8_COPMI</name>
<dbReference type="PANTHER" id="PTHR23112">
    <property type="entry name" value="G PROTEIN-COUPLED RECEPTOR 157-RELATED"/>
    <property type="match status" value="1"/>
</dbReference>
<keyword evidence="4 6" id="KW-0472">Membrane</keyword>
<dbReference type="GO" id="GO:0007189">
    <property type="term" value="P:adenylate cyclase-activating G protein-coupled receptor signaling pathway"/>
    <property type="evidence" value="ECO:0007669"/>
    <property type="project" value="TreeGrafter"/>
</dbReference>